<accession>A0A640K7M5</accession>
<comment type="caution">
    <text evidence="2">The sequence shown here is derived from an EMBL/GenBank/DDBJ whole genome shotgun (WGS) entry which is preliminary data.</text>
</comment>
<dbReference type="EMBL" id="BLBS01000003">
    <property type="protein sequence ID" value="GET85550.1"/>
    <property type="molecule type" value="Genomic_DNA"/>
</dbReference>
<feature type="compositionally biased region" description="Low complexity" evidence="1">
    <location>
        <begin position="451"/>
        <end position="466"/>
    </location>
</feature>
<gene>
    <name evidence="2" type="ORF">LtaPh_0304200</name>
</gene>
<feature type="compositionally biased region" description="Polar residues" evidence="1">
    <location>
        <begin position="102"/>
        <end position="111"/>
    </location>
</feature>
<dbReference type="VEuPathDB" id="TriTrypDB:LtaPh_0304200"/>
<sequence length="1038" mass="109683">MQASTGASWQRQEPRRTNSALSRSPQPWTSASLRSPPTSPQQYHNRHHPYPHPPQQQRRANGSPLQQQSMPHAGVPAPPPYSNLRGVASAGELATLHMYSPRMSSPLSSPFQHPKPHHRRYRSSLPAPPPLRSLMLSTDHSSLQLARAHSPRHQQRAHRTGRSSRFTKGHAPPLSIAALEESDTAGAAARQGSHAHNRQSTRGRSNVQLLHPSATVLSKDEGEDKTQPSTPVDQRIPAMVLPAYDVYNLDIPGAGMCEAAAAAARQGAYASSALISRAYHLKTAHPKSQLFHPLKLVDGVRCAAVPPQPQSPTSGPQVQHCTAPHPHYDSPTCHSPQNHSFDGGSGVGDGKAGSAEEASACPTRCHCATSSTYRMATTTAFTATGTPCGLSMSMCGGDWQSPCLAAANMRCHHHHYPQPLLTRTTPAFVVMRSNSVGVSDGLGMAPSPISTPARAPRTPQQRQPQQPCLPYSCSDAHHHCHAHSLSVPSLASAEVYAICEPCSTPHEAGLEAGLSSFAAPGAAVSVVGRDYQQALATPVRAREAVPNAMATAARWGFSNPAATSVSVATGAADVNHRAGRGTVGVMAGRGGAFAVHDDDDDDEAALLHASSSAYLRYQRNSDFLYAVDDADGCEAAASPRTGGATALGDAFMLAAAQATADMDSPVTVSRSASLCSPGASSVYYSPQQFRIGDLQPSTPATATTTPALRMYPPHNSVLHGRPGTHTASSPSHVGCGRVFHSCATVTPLQRSCLDAAGSAGPNVLMTPPNARCSAPTTGDVWRSPMQWNPRQARDDLEMEAVKHVAQFALTQVAATAAPAAGSSSTPLSPSFAAMSVKTVAHEVAAALSPSHVRDASHAEARHDGSVSLDTVALDGEEEEAAGEWLELLLHYRDRENESGRIRRALVDAATAAQAPGEDTGGTSNPSTPVTAATTLSWWVTSSLMRDGFPLRSDECAPQQQRQGRRRHHAGARSARSSPLMTTATRAALAPPPAQLCAAMSAHKAAGTISRCVRHNVWRMRENERRRVSASVAARVAAR</sequence>
<keyword evidence="3" id="KW-1185">Reference proteome</keyword>
<dbReference type="OrthoDB" id="267958at2759"/>
<feature type="region of interest" description="Disordered" evidence="1">
    <location>
        <begin position="440"/>
        <end position="468"/>
    </location>
</feature>
<feature type="region of interest" description="Disordered" evidence="1">
    <location>
        <begin position="101"/>
        <end position="170"/>
    </location>
</feature>
<name>A0A640K7M5_LEITA</name>
<evidence type="ECO:0000313" key="3">
    <source>
        <dbReference type="Proteomes" id="UP000419144"/>
    </source>
</evidence>
<dbReference type="Proteomes" id="UP000419144">
    <property type="component" value="Unassembled WGS sequence"/>
</dbReference>
<proteinExistence type="predicted"/>
<feature type="compositionally biased region" description="Polar residues" evidence="1">
    <location>
        <begin position="1"/>
        <end position="36"/>
    </location>
</feature>
<reference evidence="2" key="1">
    <citation type="submission" date="2019-11" db="EMBL/GenBank/DDBJ databases">
        <title>Leishmania tarentolae CDS.</title>
        <authorList>
            <person name="Goto Y."/>
            <person name="Yamagishi J."/>
        </authorList>
    </citation>
    <scope>NUCLEOTIDE SEQUENCE [LARGE SCALE GENOMIC DNA]</scope>
    <source>
        <strain evidence="2">Parrot Tar II</strain>
    </source>
</reference>
<organism evidence="2 3">
    <name type="scientific">Leishmania tarentolae</name>
    <name type="common">Sauroleishmania tarentolae</name>
    <dbReference type="NCBI Taxonomy" id="5689"/>
    <lineage>
        <taxon>Eukaryota</taxon>
        <taxon>Discoba</taxon>
        <taxon>Euglenozoa</taxon>
        <taxon>Kinetoplastea</taxon>
        <taxon>Metakinetoplastina</taxon>
        <taxon>Trypanosomatida</taxon>
        <taxon>Trypanosomatidae</taxon>
        <taxon>Leishmaniinae</taxon>
        <taxon>Leishmania</taxon>
        <taxon>lizard Leishmania</taxon>
    </lineage>
</organism>
<dbReference type="AlphaFoldDB" id="A0A640K7M5"/>
<protein>
    <submittedName>
        <fullName evidence="2">Uncharacterized protein</fullName>
    </submittedName>
</protein>
<feature type="region of interest" description="Disordered" evidence="1">
    <location>
        <begin position="1"/>
        <end position="85"/>
    </location>
</feature>
<evidence type="ECO:0000256" key="1">
    <source>
        <dbReference type="SAM" id="MobiDB-lite"/>
    </source>
</evidence>
<feature type="compositionally biased region" description="Basic residues" evidence="1">
    <location>
        <begin position="149"/>
        <end position="168"/>
    </location>
</feature>
<feature type="region of interest" description="Disordered" evidence="1">
    <location>
        <begin position="182"/>
        <end position="232"/>
    </location>
</feature>
<feature type="region of interest" description="Disordered" evidence="1">
    <location>
        <begin position="950"/>
        <end position="979"/>
    </location>
</feature>
<evidence type="ECO:0000313" key="2">
    <source>
        <dbReference type="EMBL" id="GET85550.1"/>
    </source>
</evidence>
<feature type="region of interest" description="Disordered" evidence="1">
    <location>
        <begin position="328"/>
        <end position="353"/>
    </location>
</feature>